<comment type="catalytic activity">
    <reaction evidence="22">
        <text>dodecanoyl-CoA + H2O = dodecanoate + CoA + H(+)</text>
        <dbReference type="Rhea" id="RHEA:30135"/>
        <dbReference type="ChEBI" id="CHEBI:15377"/>
        <dbReference type="ChEBI" id="CHEBI:15378"/>
        <dbReference type="ChEBI" id="CHEBI:18262"/>
        <dbReference type="ChEBI" id="CHEBI:57287"/>
        <dbReference type="ChEBI" id="CHEBI:57375"/>
    </reaction>
    <physiologicalReaction direction="left-to-right" evidence="22">
        <dbReference type="Rhea" id="RHEA:30136"/>
    </physiologicalReaction>
</comment>
<evidence type="ECO:0000256" key="17">
    <source>
        <dbReference type="ARBA" id="ARBA00040123"/>
    </source>
</evidence>
<keyword evidence="9" id="KW-0809">Transit peptide</keyword>
<name>A0A919CEF7_9ACTN</name>
<evidence type="ECO:0000256" key="16">
    <source>
        <dbReference type="ARBA" id="ARBA00038848"/>
    </source>
</evidence>
<dbReference type="EMBL" id="BMXL01000001">
    <property type="protein sequence ID" value="GHD15362.1"/>
    <property type="molecule type" value="Genomic_DNA"/>
</dbReference>
<dbReference type="Proteomes" id="UP000654947">
    <property type="component" value="Unassembled WGS sequence"/>
</dbReference>
<evidence type="ECO:0000256" key="20">
    <source>
        <dbReference type="ARBA" id="ARBA00047734"/>
    </source>
</evidence>
<comment type="catalytic activity">
    <reaction evidence="14">
        <text>(9Z)-octadecenoyl-CoA + H2O = (9Z)-octadecenoate + CoA + H(+)</text>
        <dbReference type="Rhea" id="RHEA:40139"/>
        <dbReference type="ChEBI" id="CHEBI:15377"/>
        <dbReference type="ChEBI" id="CHEBI:15378"/>
        <dbReference type="ChEBI" id="CHEBI:30823"/>
        <dbReference type="ChEBI" id="CHEBI:57287"/>
        <dbReference type="ChEBI" id="CHEBI:57387"/>
    </reaction>
    <physiologicalReaction direction="left-to-right" evidence="14">
        <dbReference type="Rhea" id="RHEA:40140"/>
    </physiologicalReaction>
</comment>
<evidence type="ECO:0000256" key="4">
    <source>
        <dbReference type="ARBA" id="ARBA00022475"/>
    </source>
</evidence>
<evidence type="ECO:0000256" key="3">
    <source>
        <dbReference type="ARBA" id="ARBA00004632"/>
    </source>
</evidence>
<feature type="domain" description="Thioesterase" evidence="24">
    <location>
        <begin position="164"/>
        <end position="234"/>
    </location>
</feature>
<sequence length="251" mass="26811">MVSPKYHRVEFGSTLVRALHGPTTTDPYEEHMTVNTQPVADRPDPRAFGLPVVEQDQIPDELRSLVAGVRSLVEAVADTEADPATLAEVDETVRALTDRIATGPRQVGTMVRRTMADGTDELGTITNIVAGPTNPAAPPLELERVEGGVQGTVTLSTTYQGPPGLVHGGWIAALLDQAVGSASGVETSPGLTAKLEVNYRNPTPLFTPLEVTGKVVRTERRKVYVSGWIRANGQVTAEAEALMIRVPMEEG</sequence>
<dbReference type="Gene3D" id="3.10.129.10">
    <property type="entry name" value="Hotdog Thioesterase"/>
    <property type="match status" value="1"/>
</dbReference>
<evidence type="ECO:0000256" key="19">
    <source>
        <dbReference type="ARBA" id="ARBA00047588"/>
    </source>
</evidence>
<evidence type="ECO:0000256" key="22">
    <source>
        <dbReference type="ARBA" id="ARBA00048074"/>
    </source>
</evidence>
<reference evidence="25 26" key="1">
    <citation type="journal article" date="2014" name="Int. J. Syst. Evol. Microbiol.">
        <title>Complete genome sequence of Corynebacterium casei LMG S-19264T (=DSM 44701T), isolated from a smear-ripened cheese.</title>
        <authorList>
            <consortium name="US DOE Joint Genome Institute (JGI-PGF)"/>
            <person name="Walter F."/>
            <person name="Albersmeier A."/>
            <person name="Kalinowski J."/>
            <person name="Ruckert C."/>
        </authorList>
    </citation>
    <scope>NUCLEOTIDE SEQUENCE [LARGE SCALE GENOMIC DNA]</scope>
    <source>
        <strain evidence="25 26">KCTC 19473</strain>
    </source>
</reference>
<comment type="caution">
    <text evidence="25">The sequence shown here is derived from an EMBL/GenBank/DDBJ whole genome shotgun (WGS) entry which is preliminary data.</text>
</comment>
<keyword evidence="11" id="KW-0472">Membrane</keyword>
<dbReference type="GO" id="GO:0006631">
    <property type="term" value="P:fatty acid metabolic process"/>
    <property type="evidence" value="ECO:0007669"/>
    <property type="project" value="UniProtKB-KW"/>
</dbReference>
<comment type="catalytic activity">
    <reaction evidence="13">
        <text>(5Z,8Z,11Z,14Z)-eicosatetraenoyl-CoA + H2O = (5Z,8Z,11Z,14Z)-eicosatetraenoate + CoA + H(+)</text>
        <dbReference type="Rhea" id="RHEA:40151"/>
        <dbReference type="ChEBI" id="CHEBI:15377"/>
        <dbReference type="ChEBI" id="CHEBI:15378"/>
        <dbReference type="ChEBI" id="CHEBI:32395"/>
        <dbReference type="ChEBI" id="CHEBI:57287"/>
        <dbReference type="ChEBI" id="CHEBI:57368"/>
    </reaction>
    <physiologicalReaction direction="left-to-right" evidence="13">
        <dbReference type="Rhea" id="RHEA:40152"/>
    </physiologicalReaction>
</comment>
<evidence type="ECO:0000256" key="2">
    <source>
        <dbReference type="ARBA" id="ARBA00004496"/>
    </source>
</evidence>
<dbReference type="PANTHER" id="PTHR12418:SF19">
    <property type="entry name" value="ACYL-COENZYME A THIOESTERASE THEM4"/>
    <property type="match status" value="1"/>
</dbReference>
<protein>
    <recommendedName>
        <fullName evidence="17">Acyl-coenzyme A thioesterase THEM4</fullName>
        <ecNumber evidence="16">3.1.2.2</ecNumber>
    </recommendedName>
    <alternativeName>
        <fullName evidence="18">Thioesterase superfamily member 4</fullName>
    </alternativeName>
</protein>
<evidence type="ECO:0000256" key="11">
    <source>
        <dbReference type="ARBA" id="ARBA00023136"/>
    </source>
</evidence>
<keyword evidence="10" id="KW-0443">Lipid metabolism</keyword>
<dbReference type="GO" id="GO:0016787">
    <property type="term" value="F:hydrolase activity"/>
    <property type="evidence" value="ECO:0007669"/>
    <property type="project" value="UniProtKB-KW"/>
</dbReference>
<keyword evidence="4" id="KW-1003">Cell membrane</keyword>
<evidence type="ECO:0000256" key="14">
    <source>
        <dbReference type="ARBA" id="ARBA00037002"/>
    </source>
</evidence>
<dbReference type="PANTHER" id="PTHR12418">
    <property type="entry name" value="ACYL-COENZYME A THIOESTERASE THEM4"/>
    <property type="match status" value="1"/>
</dbReference>
<keyword evidence="7" id="KW-0378">Hydrolase</keyword>
<keyword evidence="5" id="KW-0963">Cytoplasm</keyword>
<dbReference type="InterPro" id="IPR052365">
    <property type="entry name" value="THEM4/THEM5_acyl-CoA_thioest"/>
</dbReference>
<evidence type="ECO:0000256" key="18">
    <source>
        <dbReference type="ARBA" id="ARBA00043210"/>
    </source>
</evidence>
<dbReference type="Pfam" id="PF03061">
    <property type="entry name" value="4HBT"/>
    <property type="match status" value="1"/>
</dbReference>
<dbReference type="EC" id="3.1.2.2" evidence="16"/>
<dbReference type="InterPro" id="IPR006683">
    <property type="entry name" value="Thioestr_dom"/>
</dbReference>
<evidence type="ECO:0000256" key="23">
    <source>
        <dbReference type="ARBA" id="ARBA00048180"/>
    </source>
</evidence>
<evidence type="ECO:0000256" key="5">
    <source>
        <dbReference type="ARBA" id="ARBA00022490"/>
    </source>
</evidence>
<evidence type="ECO:0000259" key="24">
    <source>
        <dbReference type="Pfam" id="PF03061"/>
    </source>
</evidence>
<comment type="catalytic activity">
    <reaction evidence="23">
        <text>tetradecanoyl-CoA + H2O = tetradecanoate + CoA + H(+)</text>
        <dbReference type="Rhea" id="RHEA:40119"/>
        <dbReference type="ChEBI" id="CHEBI:15377"/>
        <dbReference type="ChEBI" id="CHEBI:15378"/>
        <dbReference type="ChEBI" id="CHEBI:30807"/>
        <dbReference type="ChEBI" id="CHEBI:57287"/>
        <dbReference type="ChEBI" id="CHEBI:57385"/>
    </reaction>
    <physiologicalReaction direction="left-to-right" evidence="23">
        <dbReference type="Rhea" id="RHEA:40120"/>
    </physiologicalReaction>
</comment>
<keyword evidence="12" id="KW-0966">Cell projection</keyword>
<comment type="similarity">
    <text evidence="15">Belongs to the THEM4/THEM5 thioesterase family.</text>
</comment>
<evidence type="ECO:0000313" key="25">
    <source>
        <dbReference type="EMBL" id="GHD15362.1"/>
    </source>
</evidence>
<dbReference type="InterPro" id="IPR029069">
    <property type="entry name" value="HotDog_dom_sf"/>
</dbReference>
<dbReference type="GO" id="GO:0016020">
    <property type="term" value="C:membrane"/>
    <property type="evidence" value="ECO:0007669"/>
    <property type="project" value="UniProtKB-SubCell"/>
</dbReference>
<dbReference type="GO" id="GO:0005737">
    <property type="term" value="C:cytoplasm"/>
    <property type="evidence" value="ECO:0007669"/>
    <property type="project" value="UniProtKB-SubCell"/>
</dbReference>
<dbReference type="AlphaFoldDB" id="A0A919CEF7"/>
<evidence type="ECO:0000313" key="26">
    <source>
        <dbReference type="Proteomes" id="UP000654947"/>
    </source>
</evidence>
<evidence type="ECO:0000256" key="9">
    <source>
        <dbReference type="ARBA" id="ARBA00022946"/>
    </source>
</evidence>
<comment type="catalytic activity">
    <reaction evidence="21">
        <text>decanoyl-CoA + H2O = decanoate + CoA + H(+)</text>
        <dbReference type="Rhea" id="RHEA:40059"/>
        <dbReference type="ChEBI" id="CHEBI:15377"/>
        <dbReference type="ChEBI" id="CHEBI:15378"/>
        <dbReference type="ChEBI" id="CHEBI:27689"/>
        <dbReference type="ChEBI" id="CHEBI:57287"/>
        <dbReference type="ChEBI" id="CHEBI:61430"/>
    </reaction>
    <physiologicalReaction direction="left-to-right" evidence="21">
        <dbReference type="Rhea" id="RHEA:40060"/>
    </physiologicalReaction>
</comment>
<keyword evidence="6" id="KW-0053">Apoptosis</keyword>
<gene>
    <name evidence="25" type="ORF">GCM10007147_02550</name>
</gene>
<evidence type="ECO:0000256" key="12">
    <source>
        <dbReference type="ARBA" id="ARBA00023273"/>
    </source>
</evidence>
<comment type="catalytic activity">
    <reaction evidence="20">
        <text>hexadecanoyl-CoA + H2O = hexadecanoate + CoA + H(+)</text>
        <dbReference type="Rhea" id="RHEA:16645"/>
        <dbReference type="ChEBI" id="CHEBI:7896"/>
        <dbReference type="ChEBI" id="CHEBI:15377"/>
        <dbReference type="ChEBI" id="CHEBI:15378"/>
        <dbReference type="ChEBI" id="CHEBI:57287"/>
        <dbReference type="ChEBI" id="CHEBI:57379"/>
        <dbReference type="EC" id="3.1.2.2"/>
    </reaction>
    <physiologicalReaction direction="left-to-right" evidence="20">
        <dbReference type="Rhea" id="RHEA:16646"/>
    </physiologicalReaction>
</comment>
<evidence type="ECO:0000256" key="1">
    <source>
        <dbReference type="ARBA" id="ARBA00004170"/>
    </source>
</evidence>
<keyword evidence="26" id="KW-1185">Reference proteome</keyword>
<comment type="catalytic activity">
    <reaction evidence="19">
        <text>octanoyl-CoA + H2O = octanoate + CoA + H(+)</text>
        <dbReference type="Rhea" id="RHEA:30143"/>
        <dbReference type="ChEBI" id="CHEBI:15377"/>
        <dbReference type="ChEBI" id="CHEBI:15378"/>
        <dbReference type="ChEBI" id="CHEBI:25646"/>
        <dbReference type="ChEBI" id="CHEBI:57287"/>
        <dbReference type="ChEBI" id="CHEBI:57386"/>
    </reaction>
    <physiologicalReaction direction="left-to-right" evidence="19">
        <dbReference type="Rhea" id="RHEA:30144"/>
    </physiologicalReaction>
</comment>
<accession>A0A919CEF7</accession>
<evidence type="ECO:0000256" key="7">
    <source>
        <dbReference type="ARBA" id="ARBA00022801"/>
    </source>
</evidence>
<evidence type="ECO:0000256" key="6">
    <source>
        <dbReference type="ARBA" id="ARBA00022703"/>
    </source>
</evidence>
<dbReference type="SUPFAM" id="SSF54637">
    <property type="entry name" value="Thioesterase/thiol ester dehydrase-isomerase"/>
    <property type="match status" value="1"/>
</dbReference>
<evidence type="ECO:0000256" key="15">
    <source>
        <dbReference type="ARBA" id="ARBA00038456"/>
    </source>
</evidence>
<evidence type="ECO:0000256" key="13">
    <source>
        <dbReference type="ARBA" id="ARBA00035852"/>
    </source>
</evidence>
<organism evidence="25 26">
    <name type="scientific">Nocardiopsis kunsanensis</name>
    <dbReference type="NCBI Taxonomy" id="141693"/>
    <lineage>
        <taxon>Bacteria</taxon>
        <taxon>Bacillati</taxon>
        <taxon>Actinomycetota</taxon>
        <taxon>Actinomycetes</taxon>
        <taxon>Streptosporangiales</taxon>
        <taxon>Nocardiopsidaceae</taxon>
        <taxon>Nocardiopsis</taxon>
    </lineage>
</organism>
<evidence type="ECO:0000256" key="10">
    <source>
        <dbReference type="ARBA" id="ARBA00023098"/>
    </source>
</evidence>
<evidence type="ECO:0000256" key="8">
    <source>
        <dbReference type="ARBA" id="ARBA00022832"/>
    </source>
</evidence>
<keyword evidence="8" id="KW-0276">Fatty acid metabolism</keyword>
<evidence type="ECO:0000256" key="21">
    <source>
        <dbReference type="ARBA" id="ARBA00047969"/>
    </source>
</evidence>
<dbReference type="CDD" id="cd03443">
    <property type="entry name" value="PaaI_thioesterase"/>
    <property type="match status" value="1"/>
</dbReference>
<proteinExistence type="inferred from homology"/>
<comment type="subcellular location">
    <subcellularLocation>
        <location evidence="3">Cell projection</location>
        <location evidence="3">Ruffle membrane</location>
    </subcellularLocation>
    <subcellularLocation>
        <location evidence="2">Cytoplasm</location>
    </subcellularLocation>
    <subcellularLocation>
        <location evidence="1">Membrane</location>
        <topology evidence="1">Peripheral membrane protein</topology>
    </subcellularLocation>
</comment>